<accession>A0A316I7B1</accession>
<organism evidence="2 3">
    <name type="scientific">Lentzea atacamensis</name>
    <dbReference type="NCBI Taxonomy" id="531938"/>
    <lineage>
        <taxon>Bacteria</taxon>
        <taxon>Bacillati</taxon>
        <taxon>Actinomycetota</taxon>
        <taxon>Actinomycetes</taxon>
        <taxon>Pseudonocardiales</taxon>
        <taxon>Pseudonocardiaceae</taxon>
        <taxon>Lentzea</taxon>
    </lineage>
</organism>
<feature type="chain" id="PRO_5016439799" evidence="1">
    <location>
        <begin position="24"/>
        <end position="333"/>
    </location>
</feature>
<dbReference type="EMBL" id="QGHB01000003">
    <property type="protein sequence ID" value="PWK88290.1"/>
    <property type="molecule type" value="Genomic_DNA"/>
</dbReference>
<proteinExistence type="predicted"/>
<dbReference type="Proteomes" id="UP000246005">
    <property type="component" value="Unassembled WGS sequence"/>
</dbReference>
<evidence type="ECO:0000256" key="1">
    <source>
        <dbReference type="SAM" id="SignalP"/>
    </source>
</evidence>
<reference evidence="2 3" key="1">
    <citation type="submission" date="2018-05" db="EMBL/GenBank/DDBJ databases">
        <title>Genomic Encyclopedia of Type Strains, Phase IV (KMG-IV): sequencing the most valuable type-strain genomes for metagenomic binning, comparative biology and taxonomic classification.</title>
        <authorList>
            <person name="Goeker M."/>
        </authorList>
    </citation>
    <scope>NUCLEOTIDE SEQUENCE [LARGE SCALE GENOMIC DNA]</scope>
    <source>
        <strain evidence="2 3">DSM 45480</strain>
    </source>
</reference>
<protein>
    <submittedName>
        <fullName evidence="2">Uncharacterized protein</fullName>
    </submittedName>
</protein>
<comment type="caution">
    <text evidence="2">The sequence shown here is derived from an EMBL/GenBank/DDBJ whole genome shotgun (WGS) entry which is preliminary data.</text>
</comment>
<dbReference type="RefSeq" id="WP_109636291.1">
    <property type="nucleotide sequence ID" value="NZ_QGHB01000003.1"/>
</dbReference>
<evidence type="ECO:0000313" key="3">
    <source>
        <dbReference type="Proteomes" id="UP000246005"/>
    </source>
</evidence>
<feature type="signal peptide" evidence="1">
    <location>
        <begin position="1"/>
        <end position="23"/>
    </location>
</feature>
<keyword evidence="1" id="KW-0732">Signal</keyword>
<name>A0A316I7B1_9PSEU</name>
<gene>
    <name evidence="2" type="ORF">C8D88_103486</name>
</gene>
<evidence type="ECO:0000313" key="2">
    <source>
        <dbReference type="EMBL" id="PWK88290.1"/>
    </source>
</evidence>
<sequence>MRKLALVAALGLACTTVSVPAMAADDPSQCTWAVSKVPAPSGYDPAFTRVKGTDSHGNYAGTSRRPGTNTNDVVLWTNGQPHVVQELAHLGGLEVRGENSAGTVLVSGRIPGQQRLLVLLYSGGHQGTGTITELVAPDGYQLSAPDTLNERGDVLGGAVRLADGASVGLVWSTVAAAPRIIERSDGIPEDLDDDGTVLLRRDGGGYLWRDGQLTRLADEGRQIYPQAIRGGKVVGYRLDGSWPSSQSLLWDSNGNVQNIQDGGTAYAVNAGGLITGERSDIMGRASVWRDTAFQSELPYPDGVTGVFELFVVGNDDSLFSHAYSHGPLRWTCA</sequence>
<dbReference type="AlphaFoldDB" id="A0A316I7B1"/>